<organism evidence="2 3">
    <name type="scientific">Oceanobacillus sojae</name>
    <dbReference type="NCBI Taxonomy" id="582851"/>
    <lineage>
        <taxon>Bacteria</taxon>
        <taxon>Bacillati</taxon>
        <taxon>Bacillota</taxon>
        <taxon>Bacilli</taxon>
        <taxon>Bacillales</taxon>
        <taxon>Bacillaceae</taxon>
        <taxon>Oceanobacillus</taxon>
    </lineage>
</organism>
<dbReference type="InterPro" id="IPR010981">
    <property type="entry name" value="SinR/SinI_dimer_dom"/>
</dbReference>
<dbReference type="EMBL" id="BJYM01000015">
    <property type="protein sequence ID" value="GEN88744.1"/>
    <property type="molecule type" value="Genomic_DNA"/>
</dbReference>
<proteinExistence type="predicted"/>
<gene>
    <name evidence="2" type="ORF">OSO01_34830</name>
</gene>
<feature type="domain" description="Sin" evidence="1">
    <location>
        <begin position="17"/>
        <end position="55"/>
    </location>
</feature>
<dbReference type="GO" id="GO:0046983">
    <property type="term" value="F:protein dimerization activity"/>
    <property type="evidence" value="ECO:0007669"/>
    <property type="project" value="InterPro"/>
</dbReference>
<comment type="caution">
    <text evidence="2">The sequence shown here is derived from an EMBL/GenBank/DDBJ whole genome shotgun (WGS) entry which is preliminary data.</text>
</comment>
<evidence type="ECO:0000313" key="2">
    <source>
        <dbReference type="EMBL" id="GEN88744.1"/>
    </source>
</evidence>
<evidence type="ECO:0000313" key="3">
    <source>
        <dbReference type="Proteomes" id="UP000321558"/>
    </source>
</evidence>
<dbReference type="RefSeq" id="WP_186813690.1">
    <property type="nucleotide sequence ID" value="NZ_BJYM01000015.1"/>
</dbReference>
<dbReference type="GO" id="GO:0006355">
    <property type="term" value="P:regulation of DNA-templated transcription"/>
    <property type="evidence" value="ECO:0007669"/>
    <property type="project" value="InterPro"/>
</dbReference>
<name>A0A511ZMR4_9BACI</name>
<dbReference type="SUPFAM" id="SSF47406">
    <property type="entry name" value="SinR repressor dimerisation domain-like"/>
    <property type="match status" value="1"/>
</dbReference>
<evidence type="ECO:0000259" key="1">
    <source>
        <dbReference type="PROSITE" id="PS51500"/>
    </source>
</evidence>
<dbReference type="PROSITE" id="PS51500">
    <property type="entry name" value="SIN"/>
    <property type="match status" value="1"/>
</dbReference>
<sequence>MTGSNHIIYINDGGGVVKKKIENVVFDREWITLIKEAKKLGLSLEEVRKFLNHIREKSNV</sequence>
<protein>
    <recommendedName>
        <fullName evidence="1">Sin domain-containing protein</fullName>
    </recommendedName>
</protein>
<dbReference type="InterPro" id="IPR036281">
    <property type="entry name" value="SinR/SinI_dimer_dom_sf"/>
</dbReference>
<dbReference type="Proteomes" id="UP000321558">
    <property type="component" value="Unassembled WGS sequence"/>
</dbReference>
<accession>A0A511ZMR4</accession>
<dbReference type="AlphaFoldDB" id="A0A511ZMR4"/>
<keyword evidence="3" id="KW-1185">Reference proteome</keyword>
<dbReference type="Pfam" id="PF08671">
    <property type="entry name" value="SinI"/>
    <property type="match status" value="1"/>
</dbReference>
<reference evidence="2 3" key="1">
    <citation type="submission" date="2019-07" db="EMBL/GenBank/DDBJ databases">
        <title>Whole genome shotgun sequence of Oceanobacillus sojae NBRC 105379.</title>
        <authorList>
            <person name="Hosoyama A."/>
            <person name="Uohara A."/>
            <person name="Ohji S."/>
            <person name="Ichikawa N."/>
        </authorList>
    </citation>
    <scope>NUCLEOTIDE SEQUENCE [LARGE SCALE GENOMIC DNA]</scope>
    <source>
        <strain evidence="2 3">NBRC 105379</strain>
    </source>
</reference>